<organism evidence="1 2">
    <name type="scientific">Dermacentor silvarum</name>
    <name type="common">Tick</name>
    <dbReference type="NCBI Taxonomy" id="543639"/>
    <lineage>
        <taxon>Eukaryota</taxon>
        <taxon>Metazoa</taxon>
        <taxon>Ecdysozoa</taxon>
        <taxon>Arthropoda</taxon>
        <taxon>Chelicerata</taxon>
        <taxon>Arachnida</taxon>
        <taxon>Acari</taxon>
        <taxon>Parasitiformes</taxon>
        <taxon>Ixodida</taxon>
        <taxon>Ixodoidea</taxon>
        <taxon>Ixodidae</taxon>
        <taxon>Rhipicephalinae</taxon>
        <taxon>Dermacentor</taxon>
    </lineage>
</organism>
<name>A0ACB8CZ90_DERSI</name>
<comment type="caution">
    <text evidence="1">The sequence shown here is derived from an EMBL/GenBank/DDBJ whole genome shotgun (WGS) entry which is preliminary data.</text>
</comment>
<accession>A0ACB8CZ90</accession>
<proteinExistence type="predicted"/>
<evidence type="ECO:0000313" key="2">
    <source>
        <dbReference type="Proteomes" id="UP000821865"/>
    </source>
</evidence>
<dbReference type="EMBL" id="CM023473">
    <property type="protein sequence ID" value="KAH7954464.1"/>
    <property type="molecule type" value="Genomic_DNA"/>
</dbReference>
<evidence type="ECO:0000313" key="1">
    <source>
        <dbReference type="EMBL" id="KAH7954464.1"/>
    </source>
</evidence>
<sequence length="255" mass="28858">MATVTGVKRPQQPANDLESKVMILKDVNAGVSRQEIMKKYDVKRSTLSDYVKNQAKIFEAFDSGKFTGKRKRLRTAAHPKLEDALLRWITDMRNSQLPLSGPLICQQAERYALRMNIESFKATPEDTREPTGNVDDEVTDTRFDSVLPSGVHILDYFAINHHVAVAGPLTDDDILSEVLEEDQNHCSDDDGQDEPPTRRRSTVQEAAEALAVLEEFCVCSRDSERAYHHLMGLNKIVLCEIPTARQTKITHFFKK</sequence>
<protein>
    <submittedName>
        <fullName evidence="1">Uncharacterized protein</fullName>
    </submittedName>
</protein>
<keyword evidence="2" id="KW-1185">Reference proteome</keyword>
<reference evidence="1" key="1">
    <citation type="submission" date="2020-05" db="EMBL/GenBank/DDBJ databases">
        <title>Large-scale comparative analyses of tick genomes elucidate their genetic diversity and vector capacities.</title>
        <authorList>
            <person name="Jia N."/>
            <person name="Wang J."/>
            <person name="Shi W."/>
            <person name="Du L."/>
            <person name="Sun Y."/>
            <person name="Zhan W."/>
            <person name="Jiang J."/>
            <person name="Wang Q."/>
            <person name="Zhang B."/>
            <person name="Ji P."/>
            <person name="Sakyi L.B."/>
            <person name="Cui X."/>
            <person name="Yuan T."/>
            <person name="Jiang B."/>
            <person name="Yang W."/>
            <person name="Lam T.T.-Y."/>
            <person name="Chang Q."/>
            <person name="Ding S."/>
            <person name="Wang X."/>
            <person name="Zhu J."/>
            <person name="Ruan X."/>
            <person name="Zhao L."/>
            <person name="Wei J."/>
            <person name="Que T."/>
            <person name="Du C."/>
            <person name="Cheng J."/>
            <person name="Dai P."/>
            <person name="Han X."/>
            <person name="Huang E."/>
            <person name="Gao Y."/>
            <person name="Liu J."/>
            <person name="Shao H."/>
            <person name="Ye R."/>
            <person name="Li L."/>
            <person name="Wei W."/>
            <person name="Wang X."/>
            <person name="Wang C."/>
            <person name="Yang T."/>
            <person name="Huo Q."/>
            <person name="Li W."/>
            <person name="Guo W."/>
            <person name="Chen H."/>
            <person name="Zhou L."/>
            <person name="Ni X."/>
            <person name="Tian J."/>
            <person name="Zhou Y."/>
            <person name="Sheng Y."/>
            <person name="Liu T."/>
            <person name="Pan Y."/>
            <person name="Xia L."/>
            <person name="Li J."/>
            <person name="Zhao F."/>
            <person name="Cao W."/>
        </authorList>
    </citation>
    <scope>NUCLEOTIDE SEQUENCE</scope>
    <source>
        <strain evidence="1">Dsil-2018</strain>
    </source>
</reference>
<gene>
    <name evidence="1" type="ORF">HPB49_018764</name>
</gene>
<dbReference type="Proteomes" id="UP000821865">
    <property type="component" value="Chromosome 4"/>
</dbReference>